<dbReference type="RefSeq" id="WP_090757222.1">
    <property type="nucleotide sequence ID" value="NZ_FNGE01000022.1"/>
</dbReference>
<reference evidence="2" key="1">
    <citation type="submission" date="2016-10" db="EMBL/GenBank/DDBJ databases">
        <authorList>
            <person name="Varghese N."/>
            <person name="Submissions S."/>
        </authorList>
    </citation>
    <scope>NUCLEOTIDE SEQUENCE [LARGE SCALE GENOMIC DNA]</scope>
    <source>
        <strain evidence="2">CGMCC 1.7655</strain>
    </source>
</reference>
<dbReference type="Proteomes" id="UP000199555">
    <property type="component" value="Unassembled WGS sequence"/>
</dbReference>
<evidence type="ECO:0000313" key="1">
    <source>
        <dbReference type="EMBL" id="SDL75868.1"/>
    </source>
</evidence>
<accession>A0A1G9MNN4</accession>
<gene>
    <name evidence="1" type="ORF">SAMN04487971_12227</name>
</gene>
<evidence type="ECO:0000313" key="2">
    <source>
        <dbReference type="Proteomes" id="UP000199555"/>
    </source>
</evidence>
<protein>
    <submittedName>
        <fullName evidence="1">Uncharacterized protein</fullName>
    </submittedName>
</protein>
<dbReference type="EMBL" id="FNGE01000022">
    <property type="protein sequence ID" value="SDL75868.1"/>
    <property type="molecule type" value="Genomic_DNA"/>
</dbReference>
<sequence>MANLISNTRCGAVEASTLPPPPLSIAFAALLAALDTHIQCERELDEVDLWDPAYRAWLDDAETAELRLYEVLAHITSSRPASLDDAPLWRMALLIATLVREGTASAFRRYAATEAEILMHLRVPGESPAALRVRSQIAAARRRIADMAGLTLYRQDGDVEGACPDLCAAAA</sequence>
<organism evidence="1 2">
    <name type="scientific">Paracoccus chinensis</name>
    <dbReference type="NCBI Taxonomy" id="525640"/>
    <lineage>
        <taxon>Bacteria</taxon>
        <taxon>Pseudomonadati</taxon>
        <taxon>Pseudomonadota</taxon>
        <taxon>Alphaproteobacteria</taxon>
        <taxon>Rhodobacterales</taxon>
        <taxon>Paracoccaceae</taxon>
        <taxon>Paracoccus</taxon>
    </lineage>
</organism>
<dbReference type="OrthoDB" id="7865488at2"/>
<dbReference type="AlphaFoldDB" id="A0A1G9MNN4"/>
<name>A0A1G9MNN4_9RHOB</name>
<proteinExistence type="predicted"/>
<keyword evidence="2" id="KW-1185">Reference proteome</keyword>